<dbReference type="EMBL" id="PGGS01000525">
    <property type="protein sequence ID" value="PNH03275.1"/>
    <property type="molecule type" value="Genomic_DNA"/>
</dbReference>
<accession>A0A2J7ZSN0</accession>
<reference evidence="2 3" key="1">
    <citation type="journal article" date="2017" name="Mol. Biol. Evol.">
        <title>The 4-celled Tetrabaena socialis nuclear genome reveals the essential components for genetic control of cell number at the origin of multicellularity in the volvocine lineage.</title>
        <authorList>
            <person name="Featherston J."/>
            <person name="Arakaki Y."/>
            <person name="Hanschen E.R."/>
            <person name="Ferris P.J."/>
            <person name="Michod R.E."/>
            <person name="Olson B.J.S.C."/>
            <person name="Nozaki H."/>
            <person name="Durand P.M."/>
        </authorList>
    </citation>
    <scope>NUCLEOTIDE SEQUENCE [LARGE SCALE GENOMIC DNA]</scope>
    <source>
        <strain evidence="2 3">NIES-571</strain>
    </source>
</reference>
<protein>
    <recommendedName>
        <fullName evidence="4">C2 domain-containing protein</fullName>
    </recommendedName>
</protein>
<sequence length="388" mass="40784">MERSDLGHSYASDLLGIPSNDAPEEPQRSSLSGAFKRARNTRPGRHLVAPDGVKWVNLVRFVNLARLFTVCLRPKGGRRRVRFGSGGNRSMMMKGACDSRRSGELPGGRPQMPACTTRPVYIQVRSGRQLVWSTFEEVEHACYCVLLVGNTPRGTTQAVPVAAGGGGGGGGPGGGAVGANPQWNEVFSFPRAVLEVWSMESYGDDVLVGQAELGLAPMLAADNPHPLTAVLELQAIDDDTGQPEPGSCGELVVAAWVEPGPAVPAAAAAAAAAPAAAKHRLAEPWAKEFPELRVFSTSVVELRLLPMERRHTKGTAATFARLGAATGFVALEVGRLQIASNPVAAASLAKVAAVPSTWRRSIGSSSRNSTMGGSSALLHKTLVEVDTK</sequence>
<dbReference type="Proteomes" id="UP000236333">
    <property type="component" value="Unassembled WGS sequence"/>
</dbReference>
<dbReference type="OrthoDB" id="1510841at2759"/>
<evidence type="ECO:0000313" key="2">
    <source>
        <dbReference type="EMBL" id="PNH03275.1"/>
    </source>
</evidence>
<organism evidence="2 3">
    <name type="scientific">Tetrabaena socialis</name>
    <dbReference type="NCBI Taxonomy" id="47790"/>
    <lineage>
        <taxon>Eukaryota</taxon>
        <taxon>Viridiplantae</taxon>
        <taxon>Chlorophyta</taxon>
        <taxon>core chlorophytes</taxon>
        <taxon>Chlorophyceae</taxon>
        <taxon>CS clade</taxon>
        <taxon>Chlamydomonadales</taxon>
        <taxon>Tetrabaenaceae</taxon>
        <taxon>Tetrabaena</taxon>
    </lineage>
</organism>
<keyword evidence="3" id="KW-1185">Reference proteome</keyword>
<name>A0A2J7ZSN0_9CHLO</name>
<evidence type="ECO:0000313" key="3">
    <source>
        <dbReference type="Proteomes" id="UP000236333"/>
    </source>
</evidence>
<feature type="region of interest" description="Disordered" evidence="1">
    <location>
        <begin position="92"/>
        <end position="112"/>
    </location>
</feature>
<evidence type="ECO:0000256" key="1">
    <source>
        <dbReference type="SAM" id="MobiDB-lite"/>
    </source>
</evidence>
<feature type="region of interest" description="Disordered" evidence="1">
    <location>
        <begin position="1"/>
        <end position="30"/>
    </location>
</feature>
<dbReference type="SUPFAM" id="SSF49562">
    <property type="entry name" value="C2 domain (Calcium/lipid-binding domain, CaLB)"/>
    <property type="match status" value="1"/>
</dbReference>
<dbReference type="AlphaFoldDB" id="A0A2J7ZSN0"/>
<evidence type="ECO:0008006" key="4">
    <source>
        <dbReference type="Google" id="ProtNLM"/>
    </source>
</evidence>
<dbReference type="InterPro" id="IPR035892">
    <property type="entry name" value="C2_domain_sf"/>
</dbReference>
<gene>
    <name evidence="2" type="ORF">TSOC_010674</name>
</gene>
<comment type="caution">
    <text evidence="2">The sequence shown here is derived from an EMBL/GenBank/DDBJ whole genome shotgun (WGS) entry which is preliminary data.</text>
</comment>
<proteinExistence type="predicted"/>